<keyword evidence="1" id="KW-0472">Membrane</keyword>
<reference evidence="2 3" key="1">
    <citation type="submission" date="2019-07" db="EMBL/GenBank/DDBJ databases">
        <title>Whole genome shotgun sequence of Enterococcus mundtii NBRC 100490.</title>
        <authorList>
            <person name="Hosoyama A."/>
            <person name="Uohara A."/>
            <person name="Ohji S."/>
            <person name="Ichikawa N."/>
        </authorList>
    </citation>
    <scope>NUCLEOTIDE SEQUENCE [LARGE SCALE GENOMIC DNA]</scope>
    <source>
        <strain evidence="2 3">NBRC 100490</strain>
    </source>
</reference>
<dbReference type="Pfam" id="PF13425">
    <property type="entry name" value="O-antigen_lig"/>
    <property type="match status" value="2"/>
</dbReference>
<feature type="transmembrane region" description="Helical" evidence="1">
    <location>
        <begin position="94"/>
        <end position="114"/>
    </location>
</feature>
<feature type="transmembrane region" description="Helical" evidence="1">
    <location>
        <begin position="195"/>
        <end position="212"/>
    </location>
</feature>
<feature type="transmembrane region" description="Helical" evidence="1">
    <location>
        <begin position="68"/>
        <end position="88"/>
    </location>
</feature>
<name>A0ABQ0VGI3_ENTMU</name>
<dbReference type="Proteomes" id="UP000321175">
    <property type="component" value="Unassembled WGS sequence"/>
</dbReference>
<feature type="transmembrane region" description="Helical" evidence="1">
    <location>
        <begin position="345"/>
        <end position="365"/>
    </location>
</feature>
<evidence type="ECO:0008006" key="4">
    <source>
        <dbReference type="Google" id="ProtNLM"/>
    </source>
</evidence>
<evidence type="ECO:0000313" key="3">
    <source>
        <dbReference type="Proteomes" id="UP000321175"/>
    </source>
</evidence>
<sequence length="424" mass="49098">MLEDSKQKYTQWLIYFVGVFPFVDFMNGVFLSEGISIPIGIFYRIVLFIVLLFLFINHLELVTSVFGLLMILSMFVYFLLLAIQTIYFDNSFSTLFSDASAVTKYLLWFLIALLFSKIAEPKMTQLFIAIDSLFVVGLIVPYFLGLGNFTYANSNAGYKSFFYATNDLTYVLVILCTLLLFVLITCFTKKQWRPLFYLSLLYLANCYCLLLVGTKTGIIYSIASLIVTILYLLFFKSDIPFQVKFLLSQLILIGIGFSLFWGKELFIGMIQGTIDRMTYFYDLYDGNWIKILSSSRSIYFEDAMTNFMEYPNNHWIFLFGFGVENRWEFFGRAGGYIEIDFLDTFFSYGAIGLLVFLLPLVYLIYRIFKKRLFNKYAFLLLVTFGFAATSGHVFYSAMSATILGLIVSRLLREESENEYLNDRA</sequence>
<feature type="transmembrane region" description="Helical" evidence="1">
    <location>
        <begin position="218"/>
        <end position="234"/>
    </location>
</feature>
<feature type="transmembrane region" description="Helical" evidence="1">
    <location>
        <begin position="37"/>
        <end position="56"/>
    </location>
</feature>
<comment type="caution">
    <text evidence="2">The sequence shown here is derived from an EMBL/GenBank/DDBJ whole genome shotgun (WGS) entry which is preliminary data.</text>
</comment>
<feature type="transmembrane region" description="Helical" evidence="1">
    <location>
        <begin position="168"/>
        <end position="188"/>
    </location>
</feature>
<keyword evidence="1" id="KW-0812">Transmembrane</keyword>
<accession>A0ABQ0VGI3</accession>
<evidence type="ECO:0000256" key="1">
    <source>
        <dbReference type="SAM" id="Phobius"/>
    </source>
</evidence>
<keyword evidence="1" id="KW-1133">Transmembrane helix</keyword>
<dbReference type="InterPro" id="IPR049504">
    <property type="entry name" value="O-antigen_lig"/>
</dbReference>
<protein>
    <recommendedName>
        <fullName evidence="4">O-antigen ligase domain-containing protein</fullName>
    </recommendedName>
</protein>
<keyword evidence="3" id="KW-1185">Reference proteome</keyword>
<feature type="transmembrane region" description="Helical" evidence="1">
    <location>
        <begin position="377"/>
        <end position="407"/>
    </location>
</feature>
<proteinExistence type="predicted"/>
<gene>
    <name evidence="2" type="ORF">EMU01_29330</name>
</gene>
<feature type="transmembrane region" description="Helical" evidence="1">
    <location>
        <begin position="126"/>
        <end position="144"/>
    </location>
</feature>
<feature type="transmembrane region" description="Helical" evidence="1">
    <location>
        <begin position="241"/>
        <end position="261"/>
    </location>
</feature>
<dbReference type="EMBL" id="BJWA01000037">
    <property type="protein sequence ID" value="GEL81789.1"/>
    <property type="molecule type" value="Genomic_DNA"/>
</dbReference>
<organism evidence="2 3">
    <name type="scientific">Enterococcus mundtii</name>
    <dbReference type="NCBI Taxonomy" id="53346"/>
    <lineage>
        <taxon>Bacteria</taxon>
        <taxon>Bacillati</taxon>
        <taxon>Bacillota</taxon>
        <taxon>Bacilli</taxon>
        <taxon>Lactobacillales</taxon>
        <taxon>Enterococcaceae</taxon>
        <taxon>Enterococcus</taxon>
    </lineage>
</organism>
<evidence type="ECO:0000313" key="2">
    <source>
        <dbReference type="EMBL" id="GEL81789.1"/>
    </source>
</evidence>
<feature type="transmembrane region" description="Helical" evidence="1">
    <location>
        <begin position="12"/>
        <end position="31"/>
    </location>
</feature>